<dbReference type="AlphaFoldDB" id="A0A0F9E0W8"/>
<proteinExistence type="predicted"/>
<gene>
    <name evidence="2" type="ORF">LCGC14_2132620</name>
</gene>
<feature type="compositionally biased region" description="Basic and acidic residues" evidence="1">
    <location>
        <begin position="63"/>
        <end position="72"/>
    </location>
</feature>
<comment type="caution">
    <text evidence="2">The sequence shown here is derived from an EMBL/GenBank/DDBJ whole genome shotgun (WGS) entry which is preliminary data.</text>
</comment>
<evidence type="ECO:0000313" key="2">
    <source>
        <dbReference type="EMBL" id="KKL67678.1"/>
    </source>
</evidence>
<accession>A0A0F9E0W8</accession>
<protein>
    <submittedName>
        <fullName evidence="2">Uncharacterized protein</fullName>
    </submittedName>
</protein>
<feature type="region of interest" description="Disordered" evidence="1">
    <location>
        <begin position="62"/>
        <end position="88"/>
    </location>
</feature>
<organism evidence="2">
    <name type="scientific">marine sediment metagenome</name>
    <dbReference type="NCBI Taxonomy" id="412755"/>
    <lineage>
        <taxon>unclassified sequences</taxon>
        <taxon>metagenomes</taxon>
        <taxon>ecological metagenomes</taxon>
    </lineage>
</organism>
<sequence length="88" mass="9457">MSALAAILKYLPAVELIMGIASEFMGIINAAALEDRDLTTLEIDRIDQLVAEANQAHAQALTDARDKLREQEAAANNDDPELPIDPAA</sequence>
<dbReference type="EMBL" id="LAZR01026781">
    <property type="protein sequence ID" value="KKL67678.1"/>
    <property type="molecule type" value="Genomic_DNA"/>
</dbReference>
<evidence type="ECO:0000256" key="1">
    <source>
        <dbReference type="SAM" id="MobiDB-lite"/>
    </source>
</evidence>
<reference evidence="2" key="1">
    <citation type="journal article" date="2015" name="Nature">
        <title>Complex archaea that bridge the gap between prokaryotes and eukaryotes.</title>
        <authorList>
            <person name="Spang A."/>
            <person name="Saw J.H."/>
            <person name="Jorgensen S.L."/>
            <person name="Zaremba-Niedzwiedzka K."/>
            <person name="Martijn J."/>
            <person name="Lind A.E."/>
            <person name="van Eijk R."/>
            <person name="Schleper C."/>
            <person name="Guy L."/>
            <person name="Ettema T.J."/>
        </authorList>
    </citation>
    <scope>NUCLEOTIDE SEQUENCE</scope>
</reference>
<name>A0A0F9E0W8_9ZZZZ</name>